<feature type="compositionally biased region" description="Basic and acidic residues" evidence="1">
    <location>
        <begin position="444"/>
        <end position="454"/>
    </location>
</feature>
<evidence type="ECO:0000256" key="1">
    <source>
        <dbReference type="SAM" id="MobiDB-lite"/>
    </source>
</evidence>
<feature type="compositionally biased region" description="Low complexity" evidence="1">
    <location>
        <begin position="618"/>
        <end position="628"/>
    </location>
</feature>
<feature type="compositionally biased region" description="Polar residues" evidence="1">
    <location>
        <begin position="408"/>
        <end position="418"/>
    </location>
</feature>
<dbReference type="EMBL" id="CAFZ01000377">
    <property type="protein sequence ID" value="CCA74948.1"/>
    <property type="molecule type" value="Genomic_DNA"/>
</dbReference>
<keyword evidence="3" id="KW-1185">Reference proteome</keyword>
<dbReference type="OMA" id="FRNNDEP"/>
<dbReference type="HOGENOM" id="CLU_261530_0_0_1"/>
<feature type="compositionally biased region" description="Polar residues" evidence="1">
    <location>
        <begin position="313"/>
        <end position="324"/>
    </location>
</feature>
<feature type="compositionally biased region" description="Polar residues" evidence="1">
    <location>
        <begin position="1094"/>
        <end position="1104"/>
    </location>
</feature>
<feature type="region of interest" description="Disordered" evidence="1">
    <location>
        <begin position="1"/>
        <end position="177"/>
    </location>
</feature>
<feature type="compositionally biased region" description="Polar residues" evidence="1">
    <location>
        <begin position="378"/>
        <end position="394"/>
    </location>
</feature>
<feature type="compositionally biased region" description="Low complexity" evidence="1">
    <location>
        <begin position="1052"/>
        <end position="1066"/>
    </location>
</feature>
<feature type="compositionally biased region" description="Polar residues" evidence="1">
    <location>
        <begin position="151"/>
        <end position="177"/>
    </location>
</feature>
<feature type="region of interest" description="Disordered" evidence="1">
    <location>
        <begin position="1052"/>
        <end position="1118"/>
    </location>
</feature>
<feature type="compositionally biased region" description="Basic and acidic residues" evidence="1">
    <location>
        <begin position="629"/>
        <end position="656"/>
    </location>
</feature>
<reference evidence="2 3" key="1">
    <citation type="journal article" date="2011" name="PLoS Pathog.">
        <title>Endophytic Life Strategies Decoded by Genome and Transcriptome Analyses of the Mutualistic Root Symbiont Piriformospora indica.</title>
        <authorList>
            <person name="Zuccaro A."/>
            <person name="Lahrmann U."/>
            <person name="Guldener U."/>
            <person name="Langen G."/>
            <person name="Pfiffi S."/>
            <person name="Biedenkopf D."/>
            <person name="Wong P."/>
            <person name="Samans B."/>
            <person name="Grimm C."/>
            <person name="Basiewicz M."/>
            <person name="Murat C."/>
            <person name="Martin F."/>
            <person name="Kogel K.H."/>
        </authorList>
    </citation>
    <scope>NUCLEOTIDE SEQUENCE [LARGE SCALE GENOMIC DNA]</scope>
    <source>
        <strain evidence="2 3">DSM 11827</strain>
    </source>
</reference>
<feature type="compositionally biased region" description="Low complexity" evidence="1">
    <location>
        <begin position="499"/>
        <end position="516"/>
    </location>
</feature>
<feature type="compositionally biased region" description="Polar residues" evidence="1">
    <location>
        <begin position="67"/>
        <end position="81"/>
    </location>
</feature>
<feature type="region of interest" description="Disordered" evidence="1">
    <location>
        <begin position="1279"/>
        <end position="1300"/>
    </location>
</feature>
<organism evidence="2 3">
    <name type="scientific">Serendipita indica (strain DSM 11827)</name>
    <name type="common">Root endophyte fungus</name>
    <name type="synonym">Piriformospora indica</name>
    <dbReference type="NCBI Taxonomy" id="1109443"/>
    <lineage>
        <taxon>Eukaryota</taxon>
        <taxon>Fungi</taxon>
        <taxon>Dikarya</taxon>
        <taxon>Basidiomycota</taxon>
        <taxon>Agaricomycotina</taxon>
        <taxon>Agaricomycetes</taxon>
        <taxon>Sebacinales</taxon>
        <taxon>Serendipitaceae</taxon>
        <taxon>Serendipita</taxon>
    </lineage>
</organism>
<accession>G4TUF5</accession>
<feature type="compositionally biased region" description="Polar residues" evidence="1">
    <location>
        <begin position="760"/>
        <end position="771"/>
    </location>
</feature>
<feature type="compositionally biased region" description="Basic residues" evidence="1">
    <location>
        <begin position="222"/>
        <end position="232"/>
    </location>
</feature>
<name>G4TUF5_SERID</name>
<feature type="compositionally biased region" description="Low complexity" evidence="1">
    <location>
        <begin position="292"/>
        <end position="312"/>
    </location>
</feature>
<feature type="compositionally biased region" description="Acidic residues" evidence="1">
    <location>
        <begin position="107"/>
        <end position="117"/>
    </location>
</feature>
<feature type="compositionally biased region" description="Polar residues" evidence="1">
    <location>
        <begin position="657"/>
        <end position="668"/>
    </location>
</feature>
<sequence length="1300" mass="137431">MLGRKQQVVEENWDDDFEFGNSPRNSPVPTTAPIHHLVHKTRSQNYHARSNTDLHSQSSREGGFRTASRTNLQRAALSSTRIAHPPPSSAHLAVISKDRKARWSGNSEEDWDLEEADTTMKAPPQLPQTSAAPHASSHAQSHSSHNRASTDQESQIVHFNSRRSPSPSGNASPTMSAFSIPLSATSSIRHHAAPSIGGSSTNFLLHNGRRSVMEIEKSRHDRERRRLRKKSRPSGGATQMEDGFDSSDIPASSGQKLVIPRRYAVGGGRDAHSSSESDDSGGELSELEEEASGPGPATLNKAVAAAVAAAAANTSSAGTTQTPSRAPVQLKPTSSRPTLASVLSPRGSTAPSTSGTRTPAAPPSGSGAQSGPSKLIRKSSNLSKTASPVIGTQQLKSKSSIPLSSTSNVPQMQISPARSATSGPSLPPTSPPRSVLELRAAAQPRHDGSEDGHVNDCGSSIAGSSHKARTPILARLSGLKRWSKSPSLGASSKLPSLGSTTAFPTSPSTTDVTSTPGLKSSSGSIRAKTLGLVRRASQTFRNNDEPTPSTSTSNAAASPSGNDEGRRGMNPFRRVSLTGMKRLVTDHHHHPPSRLSTEQTRDGDDEAEQPPQTLLELAAAKRAAAAKAEAQKQEERQKEKERKREEKEKEKAEHGGKTTSHLRNSLNFASRLRSKSGGNDGKTEVASNVHKDAGANIGVARAPHTLGRTAALAKAPKPPVKSLMSGVASSSDDTSSLSASPASSRPRQQLPPVPTDSKPRSSATPSKSAADSISRGTSRRREEGSTRHTREGTARPPLSTTSASKSSSSGAQLDSTPRAFNSVKALPPTADSRAAIPAEYRMTNTADDRASLTPTTAATMGRAMGATVQEKKEPRRSSVGEAQRHAHGSSSRRGGELRIPSRISMKQGALKRELEAVKEFASSVEELKRFQSTYHDILNSLPASRRNTSSRSAARQLAAVENVSSQYALWWECAELLVELGGAAPPTVAGTPIHEDIPASTSAYSTSGTQRSFSSTSSHGDLSHRQLNLLRQMLSTPNPRSFNEAIASINPSTSQATLSSQQSSRSTAEDSTRPRRPGHYRELSGSGSDHVMSDQASTTGNKSSIDSRDSHDPASMRGGNYPYYHGTWKHSVRSGTPAGTSSTTGSRPSLAGMFANSRDITPTNAPKSKDSSAYESSSSAAGQTGGDGSGSDWDAESDGDKNTSASRHLPSLPSPSTTTSSLDSLPMRLALTPENIAPLLAYAKEVKARLSECLQELGQIKNDTNNTIPMNVHAVPVAQPLASEGRRREQGSGTSTIRRA</sequence>
<feature type="compositionally biased region" description="Polar residues" evidence="1">
    <location>
        <begin position="346"/>
        <end position="357"/>
    </location>
</feature>
<feature type="compositionally biased region" description="Low complexity" evidence="1">
    <location>
        <begin position="1005"/>
        <end position="1018"/>
    </location>
</feature>
<gene>
    <name evidence="2" type="ORF">PIIN_08928</name>
</gene>
<proteinExistence type="predicted"/>
<evidence type="ECO:0000313" key="2">
    <source>
        <dbReference type="EMBL" id="CCA74948.1"/>
    </source>
</evidence>
<protein>
    <submittedName>
        <fullName evidence="2">Uncharacterized protein</fullName>
    </submittedName>
</protein>
<feature type="compositionally biased region" description="Low complexity" evidence="1">
    <location>
        <begin position="855"/>
        <end position="867"/>
    </location>
</feature>
<dbReference type="Proteomes" id="UP000007148">
    <property type="component" value="Unassembled WGS sequence"/>
</dbReference>
<feature type="compositionally biased region" description="Low complexity" evidence="1">
    <location>
        <begin position="725"/>
        <end position="744"/>
    </location>
</feature>
<feature type="region of interest" description="Disordered" evidence="1">
    <location>
        <begin position="989"/>
        <end position="1022"/>
    </location>
</feature>
<feature type="compositionally biased region" description="Low complexity" evidence="1">
    <location>
        <begin position="130"/>
        <end position="149"/>
    </location>
</feature>
<dbReference type="OrthoDB" id="3267392at2759"/>
<feature type="compositionally biased region" description="Polar residues" evidence="1">
    <location>
        <begin position="43"/>
        <end position="60"/>
    </location>
</feature>
<evidence type="ECO:0000313" key="3">
    <source>
        <dbReference type="Proteomes" id="UP000007148"/>
    </source>
</evidence>
<dbReference type="InParanoid" id="G4TUF5"/>
<feature type="compositionally biased region" description="Low complexity" evidence="1">
    <location>
        <begin position="1133"/>
        <end position="1149"/>
    </location>
</feature>
<feature type="compositionally biased region" description="Low complexity" evidence="1">
    <location>
        <begin position="546"/>
        <end position="560"/>
    </location>
</feature>
<comment type="caution">
    <text evidence="2">The sequence shown here is derived from an EMBL/GenBank/DDBJ whole genome shotgun (WGS) entry which is preliminary data.</text>
</comment>
<feature type="region of interest" description="Disordered" evidence="1">
    <location>
        <begin position="215"/>
        <end position="901"/>
    </location>
</feature>
<feature type="compositionally biased region" description="Polar residues" evidence="1">
    <location>
        <begin position="484"/>
        <end position="498"/>
    </location>
</feature>
<feature type="compositionally biased region" description="Polar residues" evidence="1">
    <location>
        <begin position="1291"/>
        <end position="1300"/>
    </location>
</feature>
<feature type="compositionally biased region" description="Basic and acidic residues" evidence="1">
    <location>
        <begin position="779"/>
        <end position="793"/>
    </location>
</feature>
<feature type="region of interest" description="Disordered" evidence="1">
    <location>
        <begin position="1132"/>
        <end position="1223"/>
    </location>
</feature>
<dbReference type="eggNOG" id="ENOG502SD3M">
    <property type="taxonomic scope" value="Eukaryota"/>
</dbReference>
<feature type="compositionally biased region" description="Low complexity" evidence="1">
    <location>
        <begin position="1209"/>
        <end position="1223"/>
    </location>
</feature>
<feature type="compositionally biased region" description="Acidic residues" evidence="1">
    <location>
        <begin position="276"/>
        <end position="291"/>
    </location>
</feature>
<feature type="compositionally biased region" description="Basic and acidic residues" evidence="1">
    <location>
        <begin position="869"/>
        <end position="884"/>
    </location>
</feature>
<feature type="compositionally biased region" description="Low complexity" evidence="1">
    <location>
        <begin position="395"/>
        <end position="407"/>
    </location>
</feature>
<feature type="compositionally biased region" description="Polar residues" evidence="1">
    <location>
        <begin position="810"/>
        <end position="819"/>
    </location>
</feature>
<feature type="compositionally biased region" description="Low complexity" evidence="1">
    <location>
        <begin position="799"/>
        <end position="809"/>
    </location>
</feature>
<feature type="compositionally biased region" description="Low complexity" evidence="1">
    <location>
        <begin position="363"/>
        <end position="373"/>
    </location>
</feature>
<feature type="compositionally biased region" description="Basic and acidic residues" evidence="1">
    <location>
        <begin position="1105"/>
        <end position="1114"/>
    </location>
</feature>